<keyword evidence="6" id="KW-0418">Kinase</keyword>
<comment type="similarity">
    <text evidence="2">Belongs to the polyprenol kinase family.</text>
</comment>
<feature type="transmembrane region" description="Helical" evidence="10">
    <location>
        <begin position="208"/>
        <end position="229"/>
    </location>
</feature>
<evidence type="ECO:0000313" key="12">
    <source>
        <dbReference type="Proteomes" id="UP001497497"/>
    </source>
</evidence>
<evidence type="ECO:0000256" key="7">
    <source>
        <dbReference type="ARBA" id="ARBA00022824"/>
    </source>
</evidence>
<dbReference type="PANTHER" id="PTHR13205">
    <property type="entry name" value="TRANSMEMBRANE PROTEIN 15-RELATED"/>
    <property type="match status" value="1"/>
</dbReference>
<sequence>MNAFGKMISECWSFMVVMITAVYLLLHGLFVKQSNIWSIAGILSLESLLLWFTSKKSSFLTNLNYNYRPGATAGVYLGLLVPLALLGETLASKEFEIHTPEIWPSLASVGAVITRLNHGTGNMNKTFLLTIFLIACALLGLIFQWLTVLIVLSFLIAWIGIELVPKCLPKSFTLGEILVILQLSSVGINRLILAVFMKITLANEDMKLLWFVSTLIGAVLLATGVVYVTQSYTSLGSFLAVYVCVAIIALAFLHVCLEVNPVIWLISFLSASCVQIFLLATWLVLFFVTILWTLHEALTVNTGTPSKAQSCSSVTHPNQAQVVDEVKNINFETRKVFHLFIALVYIPGLMLDTHLLLLASLAAFGLFIIVEAARALRVPVLGESLDIILRMFVDERDQGHVYLTHIYLLAGLSMPLWLSHHLFTSRKAANEMYSGVLSLAVGDSVACVIGRRFGRVHFPESKKTVEGTIASMMAQLFLVMLADYFEIVHISNPTAVFMGVSLSSLLEAFTDQIDNLILPLLLYPVLCVS</sequence>
<keyword evidence="12" id="KW-1185">Reference proteome</keyword>
<dbReference type="GO" id="GO:0005789">
    <property type="term" value="C:endoplasmic reticulum membrane"/>
    <property type="evidence" value="ECO:0007669"/>
    <property type="project" value="UniProtKB-SubCell"/>
</dbReference>
<feature type="transmembrane region" description="Helical" evidence="10">
    <location>
        <begin position="128"/>
        <end position="161"/>
    </location>
</feature>
<evidence type="ECO:0000256" key="9">
    <source>
        <dbReference type="ARBA" id="ARBA00023136"/>
    </source>
</evidence>
<feature type="transmembrane region" description="Helical" evidence="10">
    <location>
        <begin position="400"/>
        <end position="420"/>
    </location>
</feature>
<dbReference type="InterPro" id="IPR032974">
    <property type="entry name" value="Polypren_kinase"/>
</dbReference>
<comment type="subcellular location">
    <subcellularLocation>
        <location evidence="1">Endoplasmic reticulum membrane</location>
        <topology evidence="1">Multi-pass membrane protein</topology>
    </subcellularLocation>
</comment>
<name>A0AAV2HZ43_LYMST</name>
<keyword evidence="9 10" id="KW-0472">Membrane</keyword>
<evidence type="ECO:0000256" key="10">
    <source>
        <dbReference type="SAM" id="Phobius"/>
    </source>
</evidence>
<feature type="transmembrane region" description="Helical" evidence="10">
    <location>
        <begin position="262"/>
        <end position="292"/>
    </location>
</feature>
<gene>
    <name evidence="11" type="ORF">GSLYS_00011451001</name>
</gene>
<evidence type="ECO:0000313" key="11">
    <source>
        <dbReference type="EMBL" id="CAL1537543.1"/>
    </source>
</evidence>
<keyword evidence="7" id="KW-0256">Endoplasmic reticulum</keyword>
<organism evidence="11 12">
    <name type="scientific">Lymnaea stagnalis</name>
    <name type="common">Great pond snail</name>
    <name type="synonym">Helix stagnalis</name>
    <dbReference type="NCBI Taxonomy" id="6523"/>
    <lineage>
        <taxon>Eukaryota</taxon>
        <taxon>Metazoa</taxon>
        <taxon>Spiralia</taxon>
        <taxon>Lophotrochozoa</taxon>
        <taxon>Mollusca</taxon>
        <taxon>Gastropoda</taxon>
        <taxon>Heterobranchia</taxon>
        <taxon>Euthyneura</taxon>
        <taxon>Panpulmonata</taxon>
        <taxon>Hygrophila</taxon>
        <taxon>Lymnaeoidea</taxon>
        <taxon>Lymnaeidae</taxon>
        <taxon>Lymnaea</taxon>
    </lineage>
</organism>
<proteinExistence type="inferred from homology"/>
<dbReference type="EC" id="2.7.1.108" evidence="3"/>
<evidence type="ECO:0000256" key="6">
    <source>
        <dbReference type="ARBA" id="ARBA00022777"/>
    </source>
</evidence>
<dbReference type="EMBL" id="CAXITT010000266">
    <property type="protein sequence ID" value="CAL1537543.1"/>
    <property type="molecule type" value="Genomic_DNA"/>
</dbReference>
<dbReference type="GO" id="GO:0004168">
    <property type="term" value="F:dolichol kinase activity"/>
    <property type="evidence" value="ECO:0007669"/>
    <property type="project" value="UniProtKB-EC"/>
</dbReference>
<evidence type="ECO:0000256" key="5">
    <source>
        <dbReference type="ARBA" id="ARBA00022692"/>
    </source>
</evidence>
<keyword evidence="4" id="KW-0808">Transferase</keyword>
<keyword evidence="8 10" id="KW-1133">Transmembrane helix</keyword>
<dbReference type="GO" id="GO:0043048">
    <property type="term" value="P:dolichyl monophosphate biosynthetic process"/>
    <property type="evidence" value="ECO:0007669"/>
    <property type="project" value="TreeGrafter"/>
</dbReference>
<keyword evidence="5 10" id="KW-0812">Transmembrane</keyword>
<evidence type="ECO:0000256" key="1">
    <source>
        <dbReference type="ARBA" id="ARBA00004477"/>
    </source>
</evidence>
<feature type="transmembrane region" description="Helical" evidence="10">
    <location>
        <begin position="65"/>
        <end position="85"/>
    </location>
</feature>
<feature type="transmembrane region" description="Helical" evidence="10">
    <location>
        <begin position="12"/>
        <end position="30"/>
    </location>
</feature>
<dbReference type="PANTHER" id="PTHR13205:SF15">
    <property type="entry name" value="DOLICHOL KINASE"/>
    <property type="match status" value="1"/>
</dbReference>
<feature type="transmembrane region" description="Helical" evidence="10">
    <location>
        <begin position="36"/>
        <end position="53"/>
    </location>
</feature>
<feature type="transmembrane region" description="Helical" evidence="10">
    <location>
        <begin position="336"/>
        <end position="369"/>
    </location>
</feature>
<dbReference type="Proteomes" id="UP001497497">
    <property type="component" value="Unassembled WGS sequence"/>
</dbReference>
<evidence type="ECO:0000256" key="4">
    <source>
        <dbReference type="ARBA" id="ARBA00022679"/>
    </source>
</evidence>
<reference evidence="11 12" key="1">
    <citation type="submission" date="2024-04" db="EMBL/GenBank/DDBJ databases">
        <authorList>
            <consortium name="Genoscope - CEA"/>
            <person name="William W."/>
        </authorList>
    </citation>
    <scope>NUCLEOTIDE SEQUENCE [LARGE SCALE GENOMIC DNA]</scope>
</reference>
<evidence type="ECO:0000256" key="2">
    <source>
        <dbReference type="ARBA" id="ARBA00010794"/>
    </source>
</evidence>
<feature type="transmembrane region" description="Helical" evidence="10">
    <location>
        <begin position="235"/>
        <end position="255"/>
    </location>
</feature>
<comment type="caution">
    <text evidence="11">The sequence shown here is derived from an EMBL/GenBank/DDBJ whole genome shotgun (WGS) entry which is preliminary data.</text>
</comment>
<accession>A0AAV2HZ43</accession>
<evidence type="ECO:0000256" key="8">
    <source>
        <dbReference type="ARBA" id="ARBA00022989"/>
    </source>
</evidence>
<feature type="transmembrane region" description="Helical" evidence="10">
    <location>
        <begin position="173"/>
        <end position="196"/>
    </location>
</feature>
<evidence type="ECO:0000256" key="3">
    <source>
        <dbReference type="ARBA" id="ARBA00012132"/>
    </source>
</evidence>
<protein>
    <recommendedName>
        <fullName evidence="3">dolichol kinase</fullName>
        <ecNumber evidence="3">2.7.1.108</ecNumber>
    </recommendedName>
</protein>
<dbReference type="AlphaFoldDB" id="A0AAV2HZ43"/>